<protein>
    <recommendedName>
        <fullName evidence="14">Protein PIN-LIKES 3</fullName>
    </recommendedName>
</protein>
<evidence type="ECO:0000256" key="2">
    <source>
        <dbReference type="ARBA" id="ARBA00022448"/>
    </source>
</evidence>
<evidence type="ECO:0000256" key="4">
    <source>
        <dbReference type="ARBA" id="ARBA00022824"/>
    </source>
</evidence>
<evidence type="ECO:0000256" key="8">
    <source>
        <dbReference type="ARBA" id="ARBA00025100"/>
    </source>
</evidence>
<evidence type="ECO:0000256" key="10">
    <source>
        <dbReference type="SAM" id="MobiDB-lite"/>
    </source>
</evidence>
<evidence type="ECO:0000313" key="12">
    <source>
        <dbReference type="EMBL" id="CAL0313087.1"/>
    </source>
</evidence>
<keyword evidence="7" id="KW-0927">Auxin signaling pathway</keyword>
<feature type="transmembrane region" description="Helical" evidence="11">
    <location>
        <begin position="423"/>
        <end position="444"/>
    </location>
</feature>
<dbReference type="InterPro" id="IPR004776">
    <property type="entry name" value="Mem_transp_PIN-like"/>
</dbReference>
<organism evidence="12 13">
    <name type="scientific">Lupinus luteus</name>
    <name type="common">European yellow lupine</name>
    <dbReference type="NCBI Taxonomy" id="3873"/>
    <lineage>
        <taxon>Eukaryota</taxon>
        <taxon>Viridiplantae</taxon>
        <taxon>Streptophyta</taxon>
        <taxon>Embryophyta</taxon>
        <taxon>Tracheophyta</taxon>
        <taxon>Spermatophyta</taxon>
        <taxon>Magnoliopsida</taxon>
        <taxon>eudicotyledons</taxon>
        <taxon>Gunneridae</taxon>
        <taxon>Pentapetalae</taxon>
        <taxon>rosids</taxon>
        <taxon>fabids</taxon>
        <taxon>Fabales</taxon>
        <taxon>Fabaceae</taxon>
        <taxon>Papilionoideae</taxon>
        <taxon>50 kb inversion clade</taxon>
        <taxon>genistoids sensu lato</taxon>
        <taxon>core genistoids</taxon>
        <taxon>Genisteae</taxon>
        <taxon>Lupinus</taxon>
    </lineage>
</organism>
<evidence type="ECO:0000256" key="6">
    <source>
        <dbReference type="ARBA" id="ARBA00023136"/>
    </source>
</evidence>
<dbReference type="AlphaFoldDB" id="A0AAV1WV79"/>
<dbReference type="GO" id="GO:0080162">
    <property type="term" value="P:endoplasmic reticulum to cytosol auxin transport"/>
    <property type="evidence" value="ECO:0007669"/>
    <property type="project" value="InterPro"/>
</dbReference>
<comment type="function">
    <text evidence="8">Involved in cellular auxin homeostasis by regulating auxin metabolism. Regulates intracellular auxin accumulation at the endoplasmic reticulum and thus auxin availability for nuclear auxin signaling.</text>
</comment>
<feature type="transmembrane region" description="Helical" evidence="11">
    <location>
        <begin position="26"/>
        <end position="49"/>
    </location>
</feature>
<accession>A0AAV1WV79</accession>
<feature type="compositionally biased region" description="Acidic residues" evidence="10">
    <location>
        <begin position="221"/>
        <end position="231"/>
    </location>
</feature>
<feature type="transmembrane region" description="Helical" evidence="11">
    <location>
        <begin position="352"/>
        <end position="381"/>
    </location>
</feature>
<sequence>MPILPSIFIGLEQIVGKSGIMGFLQLFYVASLPVIKVLLVSAIGLFLALDNINILGEDARKKVNHIVFYVFNPSMVGGSLASTLTLESIVLMRVFFYRQMWFMPINILSTFILGSALGWILIKITRPPKHMEGLVLGCCSAGNLGNLLIIIIPAICKEKGSPFGEPGACHQYGMAYASLSMAIGAIFLWTYVYNIMRNSASKVHKEVNTSNDHSILKGSDEISESQQDSDSETLNSAKYDMDDAYTILLSNTESEEKVKVPFLDKVKQHLRMISDKFNFTSIFAPSTIGAIIGFIIGVIPQIRNLLIGNDAPLHVIQDSASLLGNAAVPTLNLILGANLLKGLRGTSNPPLWTVVGIIVVRYIFLPLMGIGVVKGAIYLGLVQPNPLYQFVLLLQYALPPAMNIGTIAQLFGAGESECSVIMLWTYALASVAVTLWSTYFLWLLS</sequence>
<name>A0AAV1WV79_LUPLU</name>
<comment type="subcellular location">
    <subcellularLocation>
        <location evidence="1">Endoplasmic reticulum membrane</location>
        <topology evidence="1">Multi-pass membrane protein</topology>
    </subcellularLocation>
</comment>
<keyword evidence="13" id="KW-1185">Reference proteome</keyword>
<feature type="transmembrane region" description="Helical" evidence="11">
    <location>
        <begin position="387"/>
        <end position="411"/>
    </location>
</feature>
<feature type="transmembrane region" description="Helical" evidence="11">
    <location>
        <begin position="70"/>
        <end position="95"/>
    </location>
</feature>
<evidence type="ECO:0000256" key="11">
    <source>
        <dbReference type="SAM" id="Phobius"/>
    </source>
</evidence>
<dbReference type="EMBL" id="CAXHTB010000009">
    <property type="protein sequence ID" value="CAL0313087.1"/>
    <property type="molecule type" value="Genomic_DNA"/>
</dbReference>
<dbReference type="PANTHER" id="PTHR31651:SF33">
    <property type="entry name" value="PROTEIN PIN-LIKES 1"/>
    <property type="match status" value="1"/>
</dbReference>
<evidence type="ECO:0000256" key="1">
    <source>
        <dbReference type="ARBA" id="ARBA00004477"/>
    </source>
</evidence>
<feature type="region of interest" description="Disordered" evidence="10">
    <location>
        <begin position="214"/>
        <end position="233"/>
    </location>
</feature>
<keyword evidence="2" id="KW-0813">Transport</keyword>
<keyword evidence="4" id="KW-0256">Endoplasmic reticulum</keyword>
<feature type="transmembrane region" description="Helical" evidence="11">
    <location>
        <begin position="134"/>
        <end position="155"/>
    </location>
</feature>
<evidence type="ECO:0000256" key="7">
    <source>
        <dbReference type="ARBA" id="ARBA00023294"/>
    </source>
</evidence>
<reference evidence="12 13" key="1">
    <citation type="submission" date="2024-03" db="EMBL/GenBank/DDBJ databases">
        <authorList>
            <person name="Martinez-Hernandez J."/>
        </authorList>
    </citation>
    <scope>NUCLEOTIDE SEQUENCE [LARGE SCALE GENOMIC DNA]</scope>
</reference>
<dbReference type="GO" id="GO:0005789">
    <property type="term" value="C:endoplasmic reticulum membrane"/>
    <property type="evidence" value="ECO:0007669"/>
    <property type="project" value="UniProtKB-SubCell"/>
</dbReference>
<keyword evidence="5 11" id="KW-1133">Transmembrane helix</keyword>
<proteinExistence type="inferred from homology"/>
<dbReference type="Pfam" id="PF03547">
    <property type="entry name" value="Mem_trans"/>
    <property type="match status" value="1"/>
</dbReference>
<feature type="transmembrane region" description="Helical" evidence="11">
    <location>
        <begin position="101"/>
        <end position="122"/>
    </location>
</feature>
<evidence type="ECO:0000256" key="9">
    <source>
        <dbReference type="ARBA" id="ARBA00025752"/>
    </source>
</evidence>
<comment type="caution">
    <text evidence="12">The sequence shown here is derived from an EMBL/GenBank/DDBJ whole genome shotgun (WGS) entry which is preliminary data.</text>
</comment>
<evidence type="ECO:0008006" key="14">
    <source>
        <dbReference type="Google" id="ProtNLM"/>
    </source>
</evidence>
<gene>
    <name evidence="12" type="ORF">LLUT_LOCUS14147</name>
</gene>
<evidence type="ECO:0000256" key="3">
    <source>
        <dbReference type="ARBA" id="ARBA00022692"/>
    </source>
</evidence>
<feature type="transmembrane region" description="Helical" evidence="11">
    <location>
        <begin position="277"/>
        <end position="302"/>
    </location>
</feature>
<comment type="similarity">
    <text evidence="9">Belongs to the auxin efflux carrier (TC 2.A.69.2) family.</text>
</comment>
<keyword evidence="6 11" id="KW-0472">Membrane</keyword>
<evidence type="ECO:0000313" key="13">
    <source>
        <dbReference type="Proteomes" id="UP001497480"/>
    </source>
</evidence>
<dbReference type="InterPro" id="IPR045033">
    <property type="entry name" value="PILS1/3/4/5/7"/>
</dbReference>
<keyword evidence="3 11" id="KW-0812">Transmembrane</keyword>
<dbReference type="Proteomes" id="UP001497480">
    <property type="component" value="Unassembled WGS sequence"/>
</dbReference>
<evidence type="ECO:0000256" key="5">
    <source>
        <dbReference type="ARBA" id="ARBA00022989"/>
    </source>
</evidence>
<dbReference type="GO" id="GO:0009734">
    <property type="term" value="P:auxin-activated signaling pathway"/>
    <property type="evidence" value="ECO:0007669"/>
    <property type="project" value="UniProtKB-KW"/>
</dbReference>
<feature type="transmembrane region" description="Helical" evidence="11">
    <location>
        <begin position="175"/>
        <end position="196"/>
    </location>
</feature>
<dbReference type="PANTHER" id="PTHR31651">
    <property type="match status" value="1"/>
</dbReference>